<feature type="chain" id="PRO_5043909897" description="Lipoprotein" evidence="1">
    <location>
        <begin position="24"/>
        <end position="259"/>
    </location>
</feature>
<proteinExistence type="predicted"/>
<dbReference type="AlphaFoldDB" id="A0AAV3U0K0"/>
<gene>
    <name evidence="2" type="ORF">GCM10025791_14590</name>
</gene>
<keyword evidence="3" id="KW-1185">Reference proteome</keyword>
<dbReference type="EMBL" id="BAABLX010000009">
    <property type="protein sequence ID" value="GAA4937927.1"/>
    <property type="molecule type" value="Genomic_DNA"/>
</dbReference>
<evidence type="ECO:0000256" key="1">
    <source>
        <dbReference type="SAM" id="SignalP"/>
    </source>
</evidence>
<evidence type="ECO:0000313" key="3">
    <source>
        <dbReference type="Proteomes" id="UP001409585"/>
    </source>
</evidence>
<dbReference type="PROSITE" id="PS51257">
    <property type="entry name" value="PROKAR_LIPOPROTEIN"/>
    <property type="match status" value="1"/>
</dbReference>
<feature type="signal peptide" evidence="1">
    <location>
        <begin position="1"/>
        <end position="23"/>
    </location>
</feature>
<keyword evidence="1" id="KW-0732">Signal</keyword>
<sequence>MNRNYTQAALSTVVLFSVFFSLAGCSSSQHLGLKNKVTLKPQDIPSLYRSPTADDNIGEAVAKLQDGIQQAELAADADSIDNTEAIIAETLAADTLAADKLAAETPGDETLLTQTAQNTTEDQSDAKASATNSTAELNEEALAAEKIGNCEKINAEIAMIDAGLGEKAEDSPPQAKATAMQRLGSYFKDMAVETIKGPFQPVIQSVRAATNADEKDRIKAETASRGNVRRAYLMGYGQGLGCVDVEDGEPDIEALESDG</sequence>
<dbReference type="RefSeq" id="WP_345419404.1">
    <property type="nucleotide sequence ID" value="NZ_AP031496.1"/>
</dbReference>
<organism evidence="2 3">
    <name type="scientific">Halioxenophilus aromaticivorans</name>
    <dbReference type="NCBI Taxonomy" id="1306992"/>
    <lineage>
        <taxon>Bacteria</taxon>
        <taxon>Pseudomonadati</taxon>
        <taxon>Pseudomonadota</taxon>
        <taxon>Gammaproteobacteria</taxon>
        <taxon>Alteromonadales</taxon>
        <taxon>Alteromonadaceae</taxon>
        <taxon>Halioxenophilus</taxon>
    </lineage>
</organism>
<comment type="caution">
    <text evidence="2">The sequence shown here is derived from an EMBL/GenBank/DDBJ whole genome shotgun (WGS) entry which is preliminary data.</text>
</comment>
<dbReference type="Proteomes" id="UP001409585">
    <property type="component" value="Unassembled WGS sequence"/>
</dbReference>
<evidence type="ECO:0000313" key="2">
    <source>
        <dbReference type="EMBL" id="GAA4937927.1"/>
    </source>
</evidence>
<evidence type="ECO:0008006" key="4">
    <source>
        <dbReference type="Google" id="ProtNLM"/>
    </source>
</evidence>
<accession>A0AAV3U0K0</accession>
<protein>
    <recommendedName>
        <fullName evidence="4">Lipoprotein</fullName>
    </recommendedName>
</protein>
<reference evidence="3" key="1">
    <citation type="journal article" date="2019" name="Int. J. Syst. Evol. Microbiol.">
        <title>The Global Catalogue of Microorganisms (GCM) 10K type strain sequencing project: providing services to taxonomists for standard genome sequencing and annotation.</title>
        <authorList>
            <consortium name="The Broad Institute Genomics Platform"/>
            <consortium name="The Broad Institute Genome Sequencing Center for Infectious Disease"/>
            <person name="Wu L."/>
            <person name="Ma J."/>
        </authorList>
    </citation>
    <scope>NUCLEOTIDE SEQUENCE [LARGE SCALE GENOMIC DNA]</scope>
    <source>
        <strain evidence="3">JCM 19134</strain>
    </source>
</reference>
<name>A0AAV3U0K0_9ALTE</name>